<dbReference type="PANTHER" id="PTHR25465:SF14">
    <property type="entry name" value="E3 UBIQUITIN-PROTEIN LIGASE TRIM65"/>
    <property type="match status" value="1"/>
</dbReference>
<dbReference type="Proteomes" id="UP001152803">
    <property type="component" value="Unassembled WGS sequence"/>
</dbReference>
<dbReference type="OrthoDB" id="6270329at2759"/>
<dbReference type="SUPFAM" id="SSF49899">
    <property type="entry name" value="Concanavalin A-like lectins/glucanases"/>
    <property type="match status" value="2"/>
</dbReference>
<accession>A0A9Q1I5T5</accession>
<evidence type="ECO:0000313" key="6">
    <source>
        <dbReference type="EMBL" id="KAJ8283694.1"/>
    </source>
</evidence>
<evidence type="ECO:0000313" key="7">
    <source>
        <dbReference type="Proteomes" id="UP001152803"/>
    </source>
</evidence>
<protein>
    <recommendedName>
        <fullName evidence="5">B30.2/SPRY domain-containing protein</fullName>
    </recommendedName>
</protein>
<dbReference type="GO" id="GO:0008270">
    <property type="term" value="F:zinc ion binding"/>
    <property type="evidence" value="ECO:0007669"/>
    <property type="project" value="UniProtKB-KW"/>
</dbReference>
<evidence type="ECO:0000256" key="1">
    <source>
        <dbReference type="ARBA" id="ARBA00022723"/>
    </source>
</evidence>
<dbReference type="AlphaFoldDB" id="A0A9Q1I5T5"/>
<name>A0A9Q1I5T5_CONCO</name>
<dbReference type="InterPro" id="IPR051051">
    <property type="entry name" value="E3_ubiq-ligase_TRIM/RNF"/>
</dbReference>
<organism evidence="6 7">
    <name type="scientific">Conger conger</name>
    <name type="common">Conger eel</name>
    <name type="synonym">Muraena conger</name>
    <dbReference type="NCBI Taxonomy" id="82655"/>
    <lineage>
        <taxon>Eukaryota</taxon>
        <taxon>Metazoa</taxon>
        <taxon>Chordata</taxon>
        <taxon>Craniata</taxon>
        <taxon>Vertebrata</taxon>
        <taxon>Euteleostomi</taxon>
        <taxon>Actinopterygii</taxon>
        <taxon>Neopterygii</taxon>
        <taxon>Teleostei</taxon>
        <taxon>Anguilliformes</taxon>
        <taxon>Congridae</taxon>
        <taxon>Conger</taxon>
    </lineage>
</organism>
<feature type="region of interest" description="Disordered" evidence="4">
    <location>
        <begin position="1"/>
        <end position="69"/>
    </location>
</feature>
<evidence type="ECO:0000256" key="3">
    <source>
        <dbReference type="ARBA" id="ARBA00022833"/>
    </source>
</evidence>
<dbReference type="PANTHER" id="PTHR25465">
    <property type="entry name" value="B-BOX DOMAIN CONTAINING"/>
    <property type="match status" value="1"/>
</dbReference>
<sequence>DKGQNVGDSLSANQLPAEPSPVAWQQLDDEQTPEHTITPSQLEGGQSESQSEAQVVSMELETGAEEAGPSAALNDCLERLSFSPHLAHKNLVFSDQNRRVKVQSHGQPCATGNSRLDHSGIGQVMADQEFSRGVHYWEVDTSQSVGWAIGVAYPNLGLGELLGRTPSSWCLEWNSRELCFWHNNNSEHVKHGCPSKTSEDISEYEELNPEDGDGIEHNLQTLKRKLTDLTSEIKRMDDIISKKRKTKHQRKGVTSASNDFVSLGTFLSESKNSLRYEPSELPEEPLDNMTSSLRLGLECLTHALSQLPQLDIPSQDVDKGQNVGDSLSANQLPAEPSPVAWQQPDGEQTPEHTITPSQLEGGQSESQSEAQVVSMELETGAEEAGPSAALNDCLERLSFSPHLAHKNLVFSDQNRRVNVQRLCQGRRLLSRPDHFGISQVMADQEFSSGVHYWEVDTSQSVGWAIGVAYPNLGHGDKLGRTPSSWCLEWSSSKLCFWHNSNSEHVKHGCPSKSFQFVI</sequence>
<dbReference type="InterPro" id="IPR013320">
    <property type="entry name" value="ConA-like_dom_sf"/>
</dbReference>
<evidence type="ECO:0000259" key="5">
    <source>
        <dbReference type="PROSITE" id="PS50188"/>
    </source>
</evidence>
<feature type="non-terminal residue" evidence="6">
    <location>
        <position position="1"/>
    </location>
</feature>
<evidence type="ECO:0000256" key="2">
    <source>
        <dbReference type="ARBA" id="ARBA00022771"/>
    </source>
</evidence>
<proteinExistence type="predicted"/>
<keyword evidence="1" id="KW-0479">Metal-binding</keyword>
<dbReference type="InterPro" id="IPR043136">
    <property type="entry name" value="B30.2/SPRY_sf"/>
</dbReference>
<feature type="compositionally biased region" description="Low complexity" evidence="4">
    <location>
        <begin position="40"/>
        <end position="59"/>
    </location>
</feature>
<dbReference type="PROSITE" id="PS50188">
    <property type="entry name" value="B302_SPRY"/>
    <property type="match status" value="2"/>
</dbReference>
<feature type="domain" description="B30.2/SPRY" evidence="5">
    <location>
        <begin position="377"/>
        <end position="518"/>
    </location>
</feature>
<keyword evidence="3" id="KW-0862">Zinc</keyword>
<feature type="compositionally biased region" description="Low complexity" evidence="4">
    <location>
        <begin position="357"/>
        <end position="376"/>
    </location>
</feature>
<feature type="region of interest" description="Disordered" evidence="4">
    <location>
        <begin position="312"/>
        <end position="386"/>
    </location>
</feature>
<comment type="caution">
    <text evidence="6">The sequence shown here is derived from an EMBL/GenBank/DDBJ whole genome shotgun (WGS) entry which is preliminary data.</text>
</comment>
<evidence type="ECO:0000256" key="4">
    <source>
        <dbReference type="SAM" id="MobiDB-lite"/>
    </source>
</evidence>
<feature type="domain" description="B30.2/SPRY" evidence="5">
    <location>
        <begin position="60"/>
        <end position="281"/>
    </location>
</feature>
<feature type="compositionally biased region" description="Polar residues" evidence="4">
    <location>
        <begin position="1"/>
        <end position="14"/>
    </location>
</feature>
<reference evidence="6" key="1">
    <citation type="journal article" date="2023" name="Science">
        <title>Genome structures resolve the early diversification of teleost fishes.</title>
        <authorList>
            <person name="Parey E."/>
            <person name="Louis A."/>
            <person name="Montfort J."/>
            <person name="Bouchez O."/>
            <person name="Roques C."/>
            <person name="Iampietro C."/>
            <person name="Lluch J."/>
            <person name="Castinel A."/>
            <person name="Donnadieu C."/>
            <person name="Desvignes T."/>
            <person name="Floi Bucao C."/>
            <person name="Jouanno E."/>
            <person name="Wen M."/>
            <person name="Mejri S."/>
            <person name="Dirks R."/>
            <person name="Jansen H."/>
            <person name="Henkel C."/>
            <person name="Chen W.J."/>
            <person name="Zahm M."/>
            <person name="Cabau C."/>
            <person name="Klopp C."/>
            <person name="Thompson A.W."/>
            <person name="Robinson-Rechavi M."/>
            <person name="Braasch I."/>
            <person name="Lecointre G."/>
            <person name="Bobe J."/>
            <person name="Postlethwait J.H."/>
            <person name="Berthelot C."/>
            <person name="Roest Crollius H."/>
            <person name="Guiguen Y."/>
        </authorList>
    </citation>
    <scope>NUCLEOTIDE SEQUENCE</scope>
    <source>
        <strain evidence="6">Concon-B</strain>
    </source>
</reference>
<dbReference type="EMBL" id="JAFJMO010000002">
    <property type="protein sequence ID" value="KAJ8283694.1"/>
    <property type="molecule type" value="Genomic_DNA"/>
</dbReference>
<dbReference type="InterPro" id="IPR001870">
    <property type="entry name" value="B30.2/SPRY"/>
</dbReference>
<keyword evidence="2" id="KW-0863">Zinc-finger</keyword>
<keyword evidence="7" id="KW-1185">Reference proteome</keyword>
<dbReference type="Gene3D" id="2.60.120.920">
    <property type="match status" value="2"/>
</dbReference>
<gene>
    <name evidence="6" type="ORF">COCON_G00025440</name>
</gene>